<accession>A0A847VDS6</accession>
<protein>
    <submittedName>
        <fullName evidence="2">DUF4145 domain-containing protein</fullName>
    </submittedName>
</protein>
<organism evidence="2 3">
    <name type="scientific">Candidatus Dojkabacteria bacterium</name>
    <dbReference type="NCBI Taxonomy" id="2099670"/>
    <lineage>
        <taxon>Bacteria</taxon>
        <taxon>Candidatus Dojkabacteria</taxon>
    </lineage>
</organism>
<feature type="domain" description="DUF4145" evidence="1">
    <location>
        <begin position="117"/>
        <end position="207"/>
    </location>
</feature>
<dbReference type="Proteomes" id="UP000564033">
    <property type="component" value="Unassembled WGS sequence"/>
</dbReference>
<sequence>MSEEKEFTCPYCNNSTTLSDNFFIETGIDLDISKPKRYKSETFTNIIAITCPNPKCKELTFGIELITRDSKYTSHTNGTRVFTGYDTEVVKSWDLLPEANIKIFPKYIPKPILNDYNEACQIKKLSPKASATLSRRCLQGIIRDFWEVRKDTLKEEVNELETLIDNDLWVAIDDIRKVGNIGAHMEKDINMIIDVDPKEAQILIDLIEILLNEWYVKKHEKEAKLSLLRKISESKDKKRKKKNAKT</sequence>
<dbReference type="InterPro" id="IPR025285">
    <property type="entry name" value="DUF4145"/>
</dbReference>
<evidence type="ECO:0000313" key="2">
    <source>
        <dbReference type="EMBL" id="NLZ24693.1"/>
    </source>
</evidence>
<evidence type="ECO:0000259" key="1">
    <source>
        <dbReference type="Pfam" id="PF13643"/>
    </source>
</evidence>
<comment type="caution">
    <text evidence="2">The sequence shown here is derived from an EMBL/GenBank/DDBJ whole genome shotgun (WGS) entry which is preliminary data.</text>
</comment>
<dbReference type="EMBL" id="JAAZIL010000078">
    <property type="protein sequence ID" value="NLZ24693.1"/>
    <property type="molecule type" value="Genomic_DNA"/>
</dbReference>
<gene>
    <name evidence="2" type="ORF">GX888_03055</name>
</gene>
<dbReference type="Pfam" id="PF13643">
    <property type="entry name" value="DUF4145"/>
    <property type="match status" value="1"/>
</dbReference>
<name>A0A847VDS6_9BACT</name>
<proteinExistence type="predicted"/>
<dbReference type="AlphaFoldDB" id="A0A847VDS6"/>
<reference evidence="2 3" key="1">
    <citation type="journal article" date="2020" name="Biotechnol. Biofuels">
        <title>New insights from the biogas microbiome by comprehensive genome-resolved metagenomics of nearly 1600 species originating from multiple anaerobic digesters.</title>
        <authorList>
            <person name="Campanaro S."/>
            <person name="Treu L."/>
            <person name="Rodriguez-R L.M."/>
            <person name="Kovalovszki A."/>
            <person name="Ziels R.M."/>
            <person name="Maus I."/>
            <person name="Zhu X."/>
            <person name="Kougias P.G."/>
            <person name="Basile A."/>
            <person name="Luo G."/>
            <person name="Schluter A."/>
            <person name="Konstantinidis K.T."/>
            <person name="Angelidaki I."/>
        </authorList>
    </citation>
    <scope>NUCLEOTIDE SEQUENCE [LARGE SCALE GENOMIC DNA]</scope>
    <source>
        <strain evidence="2">AS19jrsBPTG_9</strain>
    </source>
</reference>
<evidence type="ECO:0000313" key="3">
    <source>
        <dbReference type="Proteomes" id="UP000564033"/>
    </source>
</evidence>